<dbReference type="EMBL" id="CCKQ01000468">
    <property type="protein sequence ID" value="CDW71543.1"/>
    <property type="molecule type" value="Genomic_DNA"/>
</dbReference>
<proteinExistence type="predicted"/>
<dbReference type="Proteomes" id="UP000039865">
    <property type="component" value="Unassembled WGS sequence"/>
</dbReference>
<gene>
    <name evidence="2" type="primary">Contig19688.g20882</name>
    <name evidence="2" type="ORF">STYLEM_489</name>
</gene>
<accession>A0A077ZNP6</accession>
<keyword evidence="1" id="KW-0802">TPR repeat</keyword>
<dbReference type="SUPFAM" id="SSF48452">
    <property type="entry name" value="TPR-like"/>
    <property type="match status" value="1"/>
</dbReference>
<dbReference type="InterPro" id="IPR019734">
    <property type="entry name" value="TPR_rpt"/>
</dbReference>
<dbReference type="Pfam" id="PF13374">
    <property type="entry name" value="TPR_10"/>
    <property type="match status" value="2"/>
</dbReference>
<evidence type="ECO:0000256" key="1">
    <source>
        <dbReference type="PROSITE-ProRule" id="PRU00339"/>
    </source>
</evidence>
<dbReference type="InterPro" id="IPR011990">
    <property type="entry name" value="TPR-like_helical_dom_sf"/>
</dbReference>
<evidence type="ECO:0000313" key="2">
    <source>
        <dbReference type="EMBL" id="CDW71543.1"/>
    </source>
</evidence>
<dbReference type="AlphaFoldDB" id="A0A077ZNP6"/>
<feature type="repeat" description="TPR" evidence="1">
    <location>
        <begin position="145"/>
        <end position="178"/>
    </location>
</feature>
<organism evidence="2 3">
    <name type="scientific">Stylonychia lemnae</name>
    <name type="common">Ciliate</name>
    <dbReference type="NCBI Taxonomy" id="5949"/>
    <lineage>
        <taxon>Eukaryota</taxon>
        <taxon>Sar</taxon>
        <taxon>Alveolata</taxon>
        <taxon>Ciliophora</taxon>
        <taxon>Intramacronucleata</taxon>
        <taxon>Spirotrichea</taxon>
        <taxon>Stichotrichia</taxon>
        <taxon>Sporadotrichida</taxon>
        <taxon>Oxytrichidae</taxon>
        <taxon>Stylonychinae</taxon>
        <taxon>Stylonychia</taxon>
    </lineage>
</organism>
<dbReference type="SMART" id="SM00028">
    <property type="entry name" value="TPR"/>
    <property type="match status" value="3"/>
</dbReference>
<sequence length="789" mass="90789">MPSRKQSNSNSILSHYKKQKQILDECLNNLNQYLLESREIPTADFNQAKEIIKQTNRVSLNIQDSNQKINDQPHDSSKSGLNSSIEQLDQRCDLSLALLTKCKEIVELMQQLFTLSLIKRPQEVAQSKNVTNGSSLYSPIYRLKALTLNNMGCTYLKQNKIGEAYEYLKQTLDIEMQGNYSKNQIAQTSLNLCCVLSKLNKHKQALHHALKAVELFKQEISQLEQQNQLPHPLLAKIEEEDDYSLDEEHENNEQLSNQLSNNLNPLITDQSLSKIENNILDKIREVEFKLAIAYNNGAVEYEYIGRIPLALEFFHLAVNIAEKHYGPNHEKTRIFKDKYQDLEIKHLNLKPQFISAQLDQIKTVSGVTRNLKDIKSINELDIQSTVSRFNTKSGTDFSSFSVNSKFNGNSSVNKSKYPSLLNFHADNQYHHFSQSLVDREICKNLKRRPVTITQIKSNYNPVYNNSFGKVRVNPSKRFFFKPPTDDHIALGTAQNMRIIKQKLQLQNRPSSASTHYFNQNSATTSKASLSVQKAKKLSQQLSEYYQSEDQLSKQAQVYDSLDYYKASNDNLGLEQIPIDEEVEFNINPSDQDIVRKSYKSNVVNQSSQNFYPSPLFDLPQFEYGTNSQNELKPLGQIRNKSVRPQSAFTTMIPDQRTLSRQSKRSTPSLLIRKGQDKNKQKKIFLEDEVVLNGQILRLKIIEQIKQQLVKIVATSLNPKSPAIQPLFISYQDAMDHIFNNLGRNSGESIKNRYYLSFKLIVFRLGTILMEEHGMLRIKNEYKYIFANQL</sequence>
<reference evidence="2 3" key="1">
    <citation type="submission" date="2014-06" db="EMBL/GenBank/DDBJ databases">
        <authorList>
            <person name="Swart Estienne"/>
        </authorList>
    </citation>
    <scope>NUCLEOTIDE SEQUENCE [LARGE SCALE GENOMIC DNA]</scope>
    <source>
        <strain evidence="2 3">130c</strain>
    </source>
</reference>
<dbReference type="InParanoid" id="A0A077ZNP6"/>
<protein>
    <submittedName>
        <fullName evidence="2">Tpr domain containing protein</fullName>
    </submittedName>
</protein>
<dbReference type="Gene3D" id="1.25.40.10">
    <property type="entry name" value="Tetratricopeptide repeat domain"/>
    <property type="match status" value="1"/>
</dbReference>
<evidence type="ECO:0000313" key="3">
    <source>
        <dbReference type="Proteomes" id="UP000039865"/>
    </source>
</evidence>
<keyword evidence="3" id="KW-1185">Reference proteome</keyword>
<dbReference type="PROSITE" id="PS50005">
    <property type="entry name" value="TPR"/>
    <property type="match status" value="1"/>
</dbReference>
<dbReference type="OrthoDB" id="2148418at2759"/>
<name>A0A077ZNP6_STYLE</name>